<feature type="domain" description="Thioester reductase (TE)" evidence="1">
    <location>
        <begin position="60"/>
        <end position="164"/>
    </location>
</feature>
<evidence type="ECO:0000259" key="1">
    <source>
        <dbReference type="Pfam" id="PF07993"/>
    </source>
</evidence>
<dbReference type="Pfam" id="PF07993">
    <property type="entry name" value="NAD_binding_4"/>
    <property type="match status" value="1"/>
</dbReference>
<protein>
    <submittedName>
        <fullName evidence="2">Nucleoside-diphosphate-sugar epimerase</fullName>
    </submittedName>
</protein>
<evidence type="ECO:0000313" key="2">
    <source>
        <dbReference type="EMBL" id="EKE29538.1"/>
    </source>
</evidence>
<organism evidence="2">
    <name type="scientific">uncultured bacterium</name>
    <name type="common">gcode 4</name>
    <dbReference type="NCBI Taxonomy" id="1234023"/>
    <lineage>
        <taxon>Bacteria</taxon>
        <taxon>environmental samples</taxon>
    </lineage>
</organism>
<dbReference type="InterPro" id="IPR013120">
    <property type="entry name" value="FAR_NAD-bd"/>
</dbReference>
<proteinExistence type="predicted"/>
<sequence>MKVAITWSTWFVWQHLVNLFSSRWDEVTAFWRRENFSFWSDKIKYIKWDITRRIDSNLRNQQFDVFISSASETNWKYPLWEMMKNNANSVQNVLELANNSEHCIVVSTSSVYQWLDWVLKESQAINEGSLKNSYALTKFLAEQEYLKKFEASKKLTILRPRAIYWKWDRILIPSILQASLFNRLCMFWHWENLTSITHINNLCSAILFLIENQRDNRQVYNISDPEAIKMGEIFEIIKTRFAKSGIIHMPESAISIWRLWSENIFSYYADLFTLNKVLDISKIASLWFEPKHYDLVDFLKQNY</sequence>
<dbReference type="InterPro" id="IPR036291">
    <property type="entry name" value="NAD(P)-bd_dom_sf"/>
</dbReference>
<dbReference type="PANTHER" id="PTHR43245">
    <property type="entry name" value="BIFUNCTIONAL POLYMYXIN RESISTANCE PROTEIN ARNA"/>
    <property type="match status" value="1"/>
</dbReference>
<dbReference type="Gene3D" id="3.40.50.720">
    <property type="entry name" value="NAD(P)-binding Rossmann-like Domain"/>
    <property type="match status" value="1"/>
</dbReference>
<gene>
    <name evidence="2" type="ORF">ACD_2C00152G0002</name>
</gene>
<dbReference type="EMBL" id="AMFJ01000152">
    <property type="protein sequence ID" value="EKE29538.1"/>
    <property type="molecule type" value="Genomic_DNA"/>
</dbReference>
<dbReference type="SUPFAM" id="SSF51735">
    <property type="entry name" value="NAD(P)-binding Rossmann-fold domains"/>
    <property type="match status" value="1"/>
</dbReference>
<accession>K2G2V7</accession>
<dbReference type="InterPro" id="IPR050177">
    <property type="entry name" value="Lipid_A_modif_metabolic_enz"/>
</dbReference>
<dbReference type="AlphaFoldDB" id="K2G2V7"/>
<comment type="caution">
    <text evidence="2">The sequence shown here is derived from an EMBL/GenBank/DDBJ whole genome shotgun (WGS) entry which is preliminary data.</text>
</comment>
<reference evidence="2" key="1">
    <citation type="journal article" date="2012" name="Science">
        <title>Fermentation, hydrogen, and sulfur metabolism in multiple uncultivated bacterial phyla.</title>
        <authorList>
            <person name="Wrighton K.C."/>
            <person name="Thomas B.C."/>
            <person name="Sharon I."/>
            <person name="Miller C.S."/>
            <person name="Castelle C.J."/>
            <person name="VerBerkmoes N.C."/>
            <person name="Wilkins M.J."/>
            <person name="Hettich R.L."/>
            <person name="Lipton M.S."/>
            <person name="Williams K.H."/>
            <person name="Long P.E."/>
            <person name="Banfield J.F."/>
        </authorList>
    </citation>
    <scope>NUCLEOTIDE SEQUENCE [LARGE SCALE GENOMIC DNA]</scope>
</reference>
<name>K2G2V7_9BACT</name>